<evidence type="ECO:0000313" key="10">
    <source>
        <dbReference type="EMBL" id="KAG2434134.1"/>
    </source>
</evidence>
<evidence type="ECO:0000256" key="1">
    <source>
        <dbReference type="ARBA" id="ARBA00004370"/>
    </source>
</evidence>
<dbReference type="InterPro" id="IPR029787">
    <property type="entry name" value="Nucleotide_cyclase"/>
</dbReference>
<feature type="compositionally biased region" description="Low complexity" evidence="8">
    <location>
        <begin position="508"/>
        <end position="518"/>
    </location>
</feature>
<dbReference type="PANTHER" id="PTHR11920:SF335">
    <property type="entry name" value="GUANYLATE CYCLASE"/>
    <property type="match status" value="1"/>
</dbReference>
<dbReference type="GO" id="GO:0007168">
    <property type="term" value="P:receptor guanylyl cyclase signaling pathway"/>
    <property type="evidence" value="ECO:0007669"/>
    <property type="project" value="TreeGrafter"/>
</dbReference>
<sequence>MIMPMRLWGDLNDASTSVVSDWAQSSAALGRQGGGAGLSPLILLFSQDPEALQEVQHAFAEGRTWKGLVQVPAVMVQSAAWEAGAGGAPLARDWSTLGGLLAHMKHESTVGHGAMPRLLQAQGGDSNGSGAAAAAAAAALAHRGSSSANVPRRYSFQVHLQPQPQMPQAVGSRLAAGASAAAGPSPPPRAGRAAGAGTGIASAATSSQTASNAVDDVWAAAMGADGAPLAAAACSTFAALLGAPIVAPPQPPPPPLCSSQAPNAAVSGTAVDAPTAAGGAAPAAVTGWLSCGGVEDPAAQRTSSPSLVEPAAGAAQTAAFFRKGSRNLEPAVTASYAGKNGVSGSGGESSEGRGSGAASSSAAPAPAKPWTQRAPVSMPVLPTSAAACSSGARSKAGAGAESGLQPRDSAVERSSQSFNPRVRLAAGCTADGRDGGQAEPPERSSRSVTISMRETQQRRQAILAEGLTTTAWAVLAKGQMGRRPIHRHASASCLMPHSLQPQMAPLSPQELQHQQGLPQPHPHPPAADTGSDEAAGRCDTCASGMCVSMHASAAAAADCSTLSAALASCTSLTNASASMSTTATAATQLLQLLPAAAPSPTGDSRSPSAGTSYGPILTATRGAIADAACGGLAGGSADTSSANVSAAAPPPLQPGGVVSLLPTSAPLSVGAASAQLATAVSGMGIHSASTAAALLVSQQQQSSGRPRSERLIARAPMSSSGLDPDPEQRQHGTSLVSHHASAGSGALLPCSYESGAHNAAVSSGSQVPSSSPRPQSAMQRLLSIAMNVAGGPPPDGVVAGVASHVGSLGSSGGRRASTVMASTAAALSPRGHPASGSSVSRGLGWVEVLGGAGGSLAAAAAGGGSGIQSAVGIGAGSTSTSTRLHAHLPTSDMHVPSREDAGDSAGHLAPLPGANSPTAALAAAAGVQRCRSSVLAPMSSAVTVTMSSMPSSEQRLRRLSRLDDEDLILLASGSCGAPQGAGGAGAARAFDCLPDGGVDEACNGLQQQAGWRGSAAAALALPAPVSWDNHAQQHKQTQLHMLQEQEQLQQRPLARVWSQKDVTAAFAAARERCAHRDRELATAAAAAAVIGTAAPTSAELADAADASAGASAAAATAAAFAGGPAMAGGVGATAPAWADAAGVADPAADEALSLAPHAGFDSQKGTATMLRREMVAAAQPRKARRSLINDASHETNGGGGSPRPSGDFSPAGTSSASFKAAAAGHVTLRSGAGGESGGGGRGGGAGMKVRTAAGLMRAGASATGDNSLTFGAAAGDAGMPPSRLSMSLVLDSRNLLLSTAEEAVAAAAAAAAAATAAATAAPPVDAPAAPAGPLGLAAARPAQAAVAVAAAEGQQSVLPAGGSAPSGAAVTTTPSAAATAAATAAAVDVEGSGAVAAQVEAAAVGKAAAGGDDDCSGNRSRGAVDADEQAPPVPPPRAVMLRPPPPPPQAHQGPRAIWHETTITRFEHPTLKRPVVMLIQHDVTPRVWAEQQLARVVEAEHALLEGIFPFHVLEHIAVTAAAAAQAAEEGPAASTGSAAAAGRGGDPTGPSAVGQDSARRQPYAGNAAVHLAPQYGGGPTTNSTAITGDTFLHLATSHSALTIMFCDIQGFTAMCNEVQPASNQLYTRLDALLDVFGVYKVETIGDCYMVAGGLMKVDEETGAVTVRSDDVDPDHAYRTVQFAKAMLAVAQQVALPTTGEPVRLRVGIHSGSAMSGVVGTRMPRFCLFGDTVNTASRMESTGVPGAIHVSAAVRELVPGEAWEPTGGVEAKGKGTLLTYLLRPDAV</sequence>
<feature type="compositionally biased region" description="Gly residues" evidence="8">
    <location>
        <begin position="341"/>
        <end position="355"/>
    </location>
</feature>
<dbReference type="GO" id="GO:0035556">
    <property type="term" value="P:intracellular signal transduction"/>
    <property type="evidence" value="ECO:0007669"/>
    <property type="project" value="InterPro"/>
</dbReference>
<evidence type="ECO:0000256" key="5">
    <source>
        <dbReference type="ARBA" id="ARBA00023136"/>
    </source>
</evidence>
<feature type="region of interest" description="Disordered" evidence="8">
    <location>
        <begin position="336"/>
        <end position="376"/>
    </location>
</feature>
<evidence type="ECO:0000256" key="8">
    <source>
        <dbReference type="SAM" id="MobiDB-lite"/>
    </source>
</evidence>
<dbReference type="InterPro" id="IPR050401">
    <property type="entry name" value="Cyclic_nucleotide_synthase"/>
</dbReference>
<keyword evidence="4" id="KW-1133">Transmembrane helix</keyword>
<feature type="domain" description="Guanylate cyclase" evidence="9">
    <location>
        <begin position="1602"/>
        <end position="1739"/>
    </location>
</feature>
<feature type="region of interest" description="Disordered" evidence="8">
    <location>
        <begin position="392"/>
        <end position="456"/>
    </location>
</feature>
<dbReference type="GO" id="GO:0000166">
    <property type="term" value="F:nucleotide binding"/>
    <property type="evidence" value="ECO:0007669"/>
    <property type="project" value="UniProtKB-KW"/>
</dbReference>
<evidence type="ECO:0000256" key="4">
    <source>
        <dbReference type="ARBA" id="ARBA00022989"/>
    </source>
</evidence>
<dbReference type="InterPro" id="IPR001054">
    <property type="entry name" value="A/G_cyclase"/>
</dbReference>
<comment type="subcellular location">
    <subcellularLocation>
        <location evidence="1">Membrane</location>
    </subcellularLocation>
</comment>
<feature type="compositionally biased region" description="Low complexity" evidence="8">
    <location>
        <begin position="356"/>
        <end position="365"/>
    </location>
</feature>
<dbReference type="EMBL" id="JAEHOC010000017">
    <property type="protein sequence ID" value="KAG2434134.1"/>
    <property type="molecule type" value="Genomic_DNA"/>
</dbReference>
<feature type="compositionally biased region" description="Low complexity" evidence="8">
    <location>
        <begin position="169"/>
        <end position="183"/>
    </location>
</feature>
<dbReference type="OrthoDB" id="532905at2759"/>
<reference evidence="10" key="1">
    <citation type="journal article" date="2020" name="bioRxiv">
        <title>Comparative genomics of Chlamydomonas.</title>
        <authorList>
            <person name="Craig R.J."/>
            <person name="Hasan A.R."/>
            <person name="Ness R.W."/>
            <person name="Keightley P.D."/>
        </authorList>
    </citation>
    <scope>NUCLEOTIDE SEQUENCE</scope>
    <source>
        <strain evidence="10">SAG 7.73</strain>
    </source>
</reference>
<feature type="region of interest" description="Disordered" evidence="8">
    <location>
        <begin position="1407"/>
        <end position="1435"/>
    </location>
</feature>
<protein>
    <recommendedName>
        <fullName evidence="9">Guanylate cyclase domain-containing protein</fullName>
    </recommendedName>
</protein>
<feature type="region of interest" description="Disordered" evidence="8">
    <location>
        <begin position="1533"/>
        <end position="1558"/>
    </location>
</feature>
<dbReference type="GO" id="GO:0001653">
    <property type="term" value="F:peptide receptor activity"/>
    <property type="evidence" value="ECO:0007669"/>
    <property type="project" value="TreeGrafter"/>
</dbReference>
<keyword evidence="5" id="KW-0472">Membrane</keyword>
<feature type="region of interest" description="Disordered" evidence="8">
    <location>
        <begin position="162"/>
        <end position="197"/>
    </location>
</feature>
<keyword evidence="6 7" id="KW-0456">Lyase</keyword>
<evidence type="ECO:0000256" key="7">
    <source>
        <dbReference type="RuleBase" id="RU000405"/>
    </source>
</evidence>
<proteinExistence type="inferred from homology"/>
<dbReference type="SMART" id="SM00044">
    <property type="entry name" value="CYCc"/>
    <property type="match status" value="1"/>
</dbReference>
<evidence type="ECO:0000256" key="6">
    <source>
        <dbReference type="ARBA" id="ARBA00023239"/>
    </source>
</evidence>
<feature type="region of interest" description="Disordered" evidence="8">
    <location>
        <begin position="717"/>
        <end position="740"/>
    </location>
</feature>
<feature type="region of interest" description="Disordered" evidence="8">
    <location>
        <begin position="499"/>
        <end position="534"/>
    </location>
</feature>
<feature type="compositionally biased region" description="Low complexity" evidence="8">
    <location>
        <begin position="392"/>
        <end position="403"/>
    </location>
</feature>
<dbReference type="GO" id="GO:0004383">
    <property type="term" value="F:guanylate cyclase activity"/>
    <property type="evidence" value="ECO:0007669"/>
    <property type="project" value="TreeGrafter"/>
</dbReference>
<dbReference type="PROSITE" id="PS50125">
    <property type="entry name" value="GUANYLATE_CYCLASE_2"/>
    <property type="match status" value="1"/>
</dbReference>
<evidence type="ECO:0000256" key="2">
    <source>
        <dbReference type="ARBA" id="ARBA00022692"/>
    </source>
</evidence>
<comment type="caution">
    <text evidence="10">The sequence shown here is derived from an EMBL/GenBank/DDBJ whole genome shotgun (WGS) entry which is preliminary data.</text>
</comment>
<dbReference type="Pfam" id="PF00211">
    <property type="entry name" value="Guanylate_cyc"/>
    <property type="match status" value="1"/>
</dbReference>
<dbReference type="CDD" id="cd07302">
    <property type="entry name" value="CHD"/>
    <property type="match status" value="1"/>
</dbReference>
<accession>A0A835T5B8</accession>
<dbReference type="InterPro" id="IPR018297">
    <property type="entry name" value="A/G_cyclase_CS"/>
</dbReference>
<evidence type="ECO:0000259" key="9">
    <source>
        <dbReference type="PROSITE" id="PS50125"/>
    </source>
</evidence>
<dbReference type="PROSITE" id="PS00452">
    <property type="entry name" value="GUANYLATE_CYCLASE_1"/>
    <property type="match status" value="1"/>
</dbReference>
<comment type="similarity">
    <text evidence="7">Belongs to the adenylyl cyclase class-4/guanylyl cyclase family.</text>
</comment>
<gene>
    <name evidence="10" type="ORF">HXX76_007861</name>
</gene>
<keyword evidence="11" id="KW-1185">Reference proteome</keyword>
<dbReference type="GO" id="GO:0004016">
    <property type="term" value="F:adenylate cyclase activity"/>
    <property type="evidence" value="ECO:0007669"/>
    <property type="project" value="TreeGrafter"/>
</dbReference>
<feature type="compositionally biased region" description="Basic and acidic residues" evidence="8">
    <location>
        <begin position="431"/>
        <end position="445"/>
    </location>
</feature>
<feature type="region of interest" description="Disordered" evidence="8">
    <location>
        <begin position="1176"/>
        <end position="1214"/>
    </location>
</feature>
<evidence type="ECO:0000313" key="11">
    <source>
        <dbReference type="Proteomes" id="UP000650467"/>
    </source>
</evidence>
<organism evidence="10 11">
    <name type="scientific">Chlamydomonas incerta</name>
    <dbReference type="NCBI Taxonomy" id="51695"/>
    <lineage>
        <taxon>Eukaryota</taxon>
        <taxon>Viridiplantae</taxon>
        <taxon>Chlorophyta</taxon>
        <taxon>core chlorophytes</taxon>
        <taxon>Chlorophyceae</taxon>
        <taxon>CS clade</taxon>
        <taxon>Chlamydomonadales</taxon>
        <taxon>Chlamydomonadaceae</taxon>
        <taxon>Chlamydomonas</taxon>
    </lineage>
</organism>
<dbReference type="PANTHER" id="PTHR11920">
    <property type="entry name" value="GUANYLYL CYCLASE"/>
    <property type="match status" value="1"/>
</dbReference>
<dbReference type="GO" id="GO:0005886">
    <property type="term" value="C:plasma membrane"/>
    <property type="evidence" value="ECO:0007669"/>
    <property type="project" value="TreeGrafter"/>
</dbReference>
<dbReference type="Gene3D" id="3.30.70.1230">
    <property type="entry name" value="Nucleotide cyclase"/>
    <property type="match status" value="1"/>
</dbReference>
<name>A0A835T5B8_CHLIN</name>
<evidence type="ECO:0000256" key="3">
    <source>
        <dbReference type="ARBA" id="ARBA00022741"/>
    </source>
</evidence>
<keyword evidence="2" id="KW-0812">Transmembrane</keyword>
<dbReference type="Proteomes" id="UP000650467">
    <property type="component" value="Unassembled WGS sequence"/>
</dbReference>
<keyword evidence="3" id="KW-0547">Nucleotide-binding</keyword>
<dbReference type="SUPFAM" id="SSF55073">
    <property type="entry name" value="Nucleotide cyclase"/>
    <property type="match status" value="1"/>
</dbReference>